<dbReference type="GO" id="GO:0046872">
    <property type="term" value="F:metal ion binding"/>
    <property type="evidence" value="ECO:0007669"/>
    <property type="project" value="UniProtKB-KW"/>
</dbReference>
<evidence type="ECO:0000256" key="4">
    <source>
        <dbReference type="ARBA" id="ARBA00022723"/>
    </source>
</evidence>
<dbReference type="PANTHER" id="PTHR35457">
    <property type="entry name" value="HEME A SYNTHASE"/>
    <property type="match status" value="1"/>
</dbReference>
<gene>
    <name evidence="13" type="ORF">B5766_11495</name>
</gene>
<organism evidence="13 14">
    <name type="scientific">Candidatus Lumbricidiphila eiseniae</name>
    <dbReference type="NCBI Taxonomy" id="1969409"/>
    <lineage>
        <taxon>Bacteria</taxon>
        <taxon>Bacillati</taxon>
        <taxon>Actinomycetota</taxon>
        <taxon>Actinomycetes</taxon>
        <taxon>Micrococcales</taxon>
        <taxon>Microbacteriaceae</taxon>
        <taxon>Candidatus Lumbricidiphila</taxon>
    </lineage>
</organism>
<dbReference type="AlphaFoldDB" id="A0A2A6FPA3"/>
<reference evidence="14" key="1">
    <citation type="submission" date="2017-03" db="EMBL/GenBank/DDBJ databases">
        <authorList>
            <person name="Lund M.B."/>
        </authorList>
    </citation>
    <scope>NUCLEOTIDE SEQUENCE [LARGE SCALE GENOMIC DNA]</scope>
</reference>
<evidence type="ECO:0000256" key="6">
    <source>
        <dbReference type="ARBA" id="ARBA00023002"/>
    </source>
</evidence>
<comment type="caution">
    <text evidence="13">The sequence shown here is derived from an EMBL/GenBank/DDBJ whole genome shotgun (WGS) entry which is preliminary data.</text>
</comment>
<evidence type="ECO:0000313" key="14">
    <source>
        <dbReference type="Proteomes" id="UP000219994"/>
    </source>
</evidence>
<dbReference type="Pfam" id="PF02628">
    <property type="entry name" value="COX15-CtaA"/>
    <property type="match status" value="1"/>
</dbReference>
<feature type="transmembrane region" description="Helical" evidence="12">
    <location>
        <begin position="54"/>
        <end position="73"/>
    </location>
</feature>
<keyword evidence="10" id="KW-1015">Disulfide bond</keyword>
<feature type="transmembrane region" description="Helical" evidence="12">
    <location>
        <begin position="193"/>
        <end position="214"/>
    </location>
</feature>
<feature type="transmembrane region" description="Helical" evidence="12">
    <location>
        <begin position="150"/>
        <end position="173"/>
    </location>
</feature>
<dbReference type="InterPro" id="IPR003780">
    <property type="entry name" value="COX15/CtaA_fam"/>
</dbReference>
<evidence type="ECO:0000256" key="5">
    <source>
        <dbReference type="ARBA" id="ARBA00022989"/>
    </source>
</evidence>
<comment type="pathway">
    <text evidence="11">Porphyrin-containing compound metabolism.</text>
</comment>
<comment type="subcellular location">
    <subcellularLocation>
        <location evidence="1">Membrane</location>
        <topology evidence="1">Multi-pass membrane protein</topology>
    </subcellularLocation>
</comment>
<evidence type="ECO:0000256" key="3">
    <source>
        <dbReference type="ARBA" id="ARBA00022692"/>
    </source>
</evidence>
<protein>
    <submittedName>
        <fullName evidence="13">Heme A synthase</fullName>
    </submittedName>
</protein>
<dbReference type="GO" id="GO:0016020">
    <property type="term" value="C:membrane"/>
    <property type="evidence" value="ECO:0007669"/>
    <property type="project" value="UniProtKB-SubCell"/>
</dbReference>
<evidence type="ECO:0000256" key="8">
    <source>
        <dbReference type="ARBA" id="ARBA00023133"/>
    </source>
</evidence>
<keyword evidence="8" id="KW-0350">Heme biosynthesis</keyword>
<evidence type="ECO:0000256" key="1">
    <source>
        <dbReference type="ARBA" id="ARBA00004141"/>
    </source>
</evidence>
<dbReference type="InterPro" id="IPR050450">
    <property type="entry name" value="COX15/CtaA_HemeA_synthase"/>
</dbReference>
<feature type="transmembrane region" description="Helical" evidence="12">
    <location>
        <begin position="80"/>
        <end position="103"/>
    </location>
</feature>
<dbReference type="GO" id="GO:0016491">
    <property type="term" value="F:oxidoreductase activity"/>
    <property type="evidence" value="ECO:0007669"/>
    <property type="project" value="UniProtKB-KW"/>
</dbReference>
<keyword evidence="3 12" id="KW-0812">Transmembrane</keyword>
<dbReference type="Proteomes" id="UP000219994">
    <property type="component" value="Unassembled WGS sequence"/>
</dbReference>
<dbReference type="GO" id="GO:0006784">
    <property type="term" value="P:heme A biosynthetic process"/>
    <property type="evidence" value="ECO:0007669"/>
    <property type="project" value="InterPro"/>
</dbReference>
<feature type="transmembrane region" description="Helical" evidence="12">
    <location>
        <begin position="221"/>
        <end position="239"/>
    </location>
</feature>
<evidence type="ECO:0000256" key="10">
    <source>
        <dbReference type="ARBA" id="ARBA00023157"/>
    </source>
</evidence>
<name>A0A2A6FPA3_9MICO</name>
<dbReference type="PANTHER" id="PTHR35457:SF1">
    <property type="entry name" value="HEME A SYNTHASE"/>
    <property type="match status" value="1"/>
</dbReference>
<sequence length="276" mass="29431">MSFVCQVAIIATGGAVRLTESGLGCPTWPTCTATSLIPTTELSYHSIIEFGNRMMTGLLGVVALVIVILVWMRHRTRRDLFALALTVLGGIAVQALIGGVTVITGLNPFIVGLHYLISVLLVCVAAVFLARLRDLPGPRTLAVPPWFARLTHLASCVLFVTLVFGMLTTGAGPHSGDPNVARNGFDATLLQHIHSWPGYILAGLAITLMAYSVIRKLPVARWYLVLVLVVVVQVFVGIYQSRAGLPPLAVGVHLVLAALAAASTTMIILRLKRPTG</sequence>
<keyword evidence="7" id="KW-0408">Iron</keyword>
<evidence type="ECO:0000256" key="7">
    <source>
        <dbReference type="ARBA" id="ARBA00023004"/>
    </source>
</evidence>
<evidence type="ECO:0000256" key="12">
    <source>
        <dbReference type="SAM" id="Phobius"/>
    </source>
</evidence>
<feature type="transmembrane region" description="Helical" evidence="12">
    <location>
        <begin position="109"/>
        <end position="130"/>
    </location>
</feature>
<evidence type="ECO:0000256" key="9">
    <source>
        <dbReference type="ARBA" id="ARBA00023136"/>
    </source>
</evidence>
<feature type="transmembrane region" description="Helical" evidence="12">
    <location>
        <begin position="245"/>
        <end position="269"/>
    </location>
</feature>
<keyword evidence="9 12" id="KW-0472">Membrane</keyword>
<proteinExistence type="predicted"/>
<accession>A0A2A6FPA3</accession>
<evidence type="ECO:0000313" key="13">
    <source>
        <dbReference type="EMBL" id="PDQ34426.1"/>
    </source>
</evidence>
<evidence type="ECO:0000256" key="11">
    <source>
        <dbReference type="ARBA" id="ARBA00023444"/>
    </source>
</evidence>
<keyword evidence="6" id="KW-0560">Oxidoreductase</keyword>
<keyword evidence="4" id="KW-0479">Metal-binding</keyword>
<evidence type="ECO:0000256" key="2">
    <source>
        <dbReference type="ARBA" id="ARBA00022475"/>
    </source>
</evidence>
<keyword evidence="5 12" id="KW-1133">Transmembrane helix</keyword>
<dbReference type="EMBL" id="NAEP01000053">
    <property type="protein sequence ID" value="PDQ34426.1"/>
    <property type="molecule type" value="Genomic_DNA"/>
</dbReference>
<keyword evidence="2" id="KW-1003">Cell membrane</keyword>